<reference evidence="27" key="1">
    <citation type="submission" date="2021-02" db="EMBL/GenBank/DDBJ databases">
        <authorList>
            <person name="Nowell W R."/>
        </authorList>
    </citation>
    <scope>NUCLEOTIDE SEQUENCE</scope>
</reference>
<dbReference type="GO" id="GO:0098842">
    <property type="term" value="C:postsynaptic early endosome"/>
    <property type="evidence" value="ECO:0007669"/>
    <property type="project" value="TreeGrafter"/>
</dbReference>
<dbReference type="PANTHER" id="PTHR12141:SF1">
    <property type="entry name" value="PRKCA-BINDING PROTEIN"/>
    <property type="match status" value="1"/>
</dbReference>
<dbReference type="EMBL" id="CAJNOL010000579">
    <property type="protein sequence ID" value="CAF1123468.1"/>
    <property type="molecule type" value="Genomic_DNA"/>
</dbReference>
<evidence type="ECO:0000256" key="7">
    <source>
        <dbReference type="ARBA" id="ARBA00022553"/>
    </source>
</evidence>
<dbReference type="InterPro" id="IPR037959">
    <property type="entry name" value="PICK1_BAR"/>
</dbReference>
<accession>A0A814BXJ8</accession>
<name>A0A814BXJ8_9BILA</name>
<evidence type="ECO:0000256" key="15">
    <source>
        <dbReference type="ARBA" id="ARBA00023203"/>
    </source>
</evidence>
<comment type="caution">
    <text evidence="27">The sequence shown here is derived from an EMBL/GenBank/DDBJ whole genome shotgun (WGS) entry which is preliminary data.</text>
</comment>
<keyword evidence="8" id="KW-0771">Synaptosome</keyword>
<dbReference type="SMART" id="SM01015">
    <property type="entry name" value="Arfaptin"/>
    <property type="match status" value="1"/>
</dbReference>
<evidence type="ECO:0000256" key="9">
    <source>
        <dbReference type="ARBA" id="ARBA00022723"/>
    </source>
</evidence>
<dbReference type="GO" id="GO:0034315">
    <property type="term" value="P:regulation of Arp2/3 complex-mediated actin nucleation"/>
    <property type="evidence" value="ECO:0007669"/>
    <property type="project" value="TreeGrafter"/>
</dbReference>
<evidence type="ECO:0000256" key="3">
    <source>
        <dbReference type="ARBA" id="ARBA00004556"/>
    </source>
</evidence>
<dbReference type="GO" id="GO:0003779">
    <property type="term" value="F:actin binding"/>
    <property type="evidence" value="ECO:0007669"/>
    <property type="project" value="UniProtKB-KW"/>
</dbReference>
<evidence type="ECO:0000256" key="8">
    <source>
        <dbReference type="ARBA" id="ARBA00022599"/>
    </source>
</evidence>
<dbReference type="GO" id="GO:0002092">
    <property type="term" value="P:positive regulation of receptor internalization"/>
    <property type="evidence" value="ECO:0007669"/>
    <property type="project" value="TreeGrafter"/>
</dbReference>
<dbReference type="Proteomes" id="UP000663854">
    <property type="component" value="Unassembled WGS sequence"/>
</dbReference>
<dbReference type="InterPro" id="IPR001478">
    <property type="entry name" value="PDZ"/>
</dbReference>
<evidence type="ECO:0000256" key="19">
    <source>
        <dbReference type="ARBA" id="ARBA00032804"/>
    </source>
</evidence>
<keyword evidence="15" id="KW-0009">Actin-binding</keyword>
<evidence type="ECO:0000256" key="12">
    <source>
        <dbReference type="ARBA" id="ARBA00023018"/>
    </source>
</evidence>
<evidence type="ECO:0000256" key="20">
    <source>
        <dbReference type="ARBA" id="ARBA00033721"/>
    </source>
</evidence>
<dbReference type="FunFam" id="1.20.1270.60:FF:000023">
    <property type="entry name" value="Interacting with PRKCA"/>
    <property type="match status" value="1"/>
</dbReference>
<evidence type="ECO:0000313" key="30">
    <source>
        <dbReference type="Proteomes" id="UP000663870"/>
    </source>
</evidence>
<dbReference type="GO" id="GO:0006886">
    <property type="term" value="P:intracellular protein transport"/>
    <property type="evidence" value="ECO:0007669"/>
    <property type="project" value="TreeGrafter"/>
</dbReference>
<keyword evidence="14" id="KW-0564">Palmitate</keyword>
<feature type="region of interest" description="Disordered" evidence="24">
    <location>
        <begin position="369"/>
        <end position="416"/>
    </location>
</feature>
<dbReference type="InterPro" id="IPR036034">
    <property type="entry name" value="PDZ_sf"/>
</dbReference>
<evidence type="ECO:0000256" key="24">
    <source>
        <dbReference type="SAM" id="MobiDB-lite"/>
    </source>
</evidence>
<comment type="subcellular location">
    <subcellularLocation>
        <location evidence="2">Cytoplasm</location>
        <location evidence="2">Cytoskeleton</location>
    </subcellularLocation>
    <subcellularLocation>
        <location evidence="3">Cytoplasm</location>
        <location evidence="3">Perinuclear region</location>
    </subcellularLocation>
    <subcellularLocation>
        <location evidence="4">Membrane</location>
        <topology evidence="4">Lipid-anchor</topology>
    </subcellularLocation>
    <subcellularLocation>
        <location evidence="1">Membrane</location>
        <topology evidence="1">Peripheral membrane protein</topology>
    </subcellularLocation>
    <subcellularLocation>
        <location evidence="22">Postsynaptic density</location>
    </subcellularLocation>
    <subcellularLocation>
        <location evidence="21">Synapse</location>
        <location evidence="21">Synaptosome</location>
    </subcellularLocation>
</comment>
<comment type="subunit">
    <text evidence="23">Monomer and homodimer. Interacts with CXADR. Interacts presynaptically with the glutamate receptors GRIA2, GRIA3, GRIK3, isoform 3 of GRIA4, isoform A of GRM4, GRM7 and GRM8; with NAPA and NAPB; and with BTG2. The interaction with NAPA and NAPB disrupts the interaction with GRIA2, conducting to the internalization of GRIA2. Interacts with PRKCA; with the amine transporters SLC6A2 and SLC6A3; with the channels ASIC1 and ASIC2; with the GTP-binding proteins ARF1 and ARF3; with the ephrin receptor tyrosine kinases EPHA7, EPHB1 and EPHB2; with ERBB2 and through its PDZ domain with the C-terminal tail of PRLHR. Interacts with UNC5A. Interacts (via AH domain) with NCS1/FREQ; in a calcium-dependent manner. Interacts with F-actin and associates with the ARP2/3 complex. Interacts (via PDZ domain) with ARF1 (activated); the interaction blocks Arp2/3 complex inhibition. Interacts with SORCS3.</text>
</comment>
<dbReference type="PROSITE" id="PS50106">
    <property type="entry name" value="PDZ"/>
    <property type="match status" value="1"/>
</dbReference>
<dbReference type="GO" id="GO:0008021">
    <property type="term" value="C:synaptic vesicle"/>
    <property type="evidence" value="ECO:0007669"/>
    <property type="project" value="TreeGrafter"/>
</dbReference>
<dbReference type="GO" id="GO:0046872">
    <property type="term" value="F:metal ion binding"/>
    <property type="evidence" value="ECO:0007669"/>
    <property type="project" value="UniProtKB-KW"/>
</dbReference>
<dbReference type="SUPFAM" id="SSF103657">
    <property type="entry name" value="BAR/IMD domain-like"/>
    <property type="match status" value="1"/>
</dbReference>
<dbReference type="Gene3D" id="1.20.1270.60">
    <property type="entry name" value="Arfaptin homology (AH) domain/BAR domain"/>
    <property type="match status" value="1"/>
</dbReference>
<feature type="compositionally biased region" description="Acidic residues" evidence="24">
    <location>
        <begin position="374"/>
        <end position="396"/>
    </location>
</feature>
<gene>
    <name evidence="28" type="ORF">JXQ802_LOCUS20332</name>
    <name evidence="27" type="ORF">PYM288_LOCUS11213</name>
</gene>
<dbReference type="GO" id="GO:0005080">
    <property type="term" value="F:protein kinase C binding"/>
    <property type="evidence" value="ECO:0007669"/>
    <property type="project" value="TreeGrafter"/>
</dbReference>
<comment type="function">
    <text evidence="20">Probable adapter protein that bind to and organize the subcellular localization of a variety of membrane proteins containing some PDZ recognition sequence. Involved in the clustering of various receptors, possibly by acting at the receptor internalization level. Plays a role in synaptic plasticity by regulating the trafficking and internalization of AMPA receptors. May be regulated upon PRKCA activation. May regulate ASIC1/ASIC3 channel. Regulates actin polymerization by inhibiting the actin-nucleating activity of the Arp2/3 complex; the function is competitive with nucleation promoting factors and is linked to neuronal morphology regulation and AMPA receptor (AMPAR) endocytosis. Via interaction with the Arp2/3 complex involved in regulation of synaptic plasicity of excitatory synapses and required for spine shrinkage during long-term depression (LTD). Involved in regulation of astrocyte morphology, antagonistic to Arp2/3 complex activator WASL/N-WASP function.</text>
</comment>
<dbReference type="PROSITE" id="PS50870">
    <property type="entry name" value="AH"/>
    <property type="match status" value="1"/>
</dbReference>
<keyword evidence="16" id="KW-0206">Cytoskeleton</keyword>
<dbReference type="GO" id="GO:0048471">
    <property type="term" value="C:perinuclear region of cytoplasm"/>
    <property type="evidence" value="ECO:0007669"/>
    <property type="project" value="UniProtKB-SubCell"/>
</dbReference>
<dbReference type="GO" id="GO:0005856">
    <property type="term" value="C:cytoskeleton"/>
    <property type="evidence" value="ECO:0007669"/>
    <property type="project" value="UniProtKB-SubCell"/>
</dbReference>
<dbReference type="GO" id="GO:0019904">
    <property type="term" value="F:protein domain specific binding"/>
    <property type="evidence" value="ECO:0007669"/>
    <property type="project" value="InterPro"/>
</dbReference>
<dbReference type="PANTHER" id="PTHR12141">
    <property type="entry name" value="ARFAPTIN-RELATED"/>
    <property type="match status" value="1"/>
</dbReference>
<keyword evidence="13" id="KW-0472">Membrane</keyword>
<dbReference type="Proteomes" id="UP000663870">
    <property type="component" value="Unassembled WGS sequence"/>
</dbReference>
<evidence type="ECO:0000256" key="10">
    <source>
        <dbReference type="ARBA" id="ARBA00022833"/>
    </source>
</evidence>
<dbReference type="GO" id="GO:0097062">
    <property type="term" value="P:dendritic spine maintenance"/>
    <property type="evidence" value="ECO:0007669"/>
    <property type="project" value="TreeGrafter"/>
</dbReference>
<evidence type="ECO:0000256" key="4">
    <source>
        <dbReference type="ARBA" id="ARBA00004635"/>
    </source>
</evidence>
<evidence type="ECO:0000313" key="29">
    <source>
        <dbReference type="Proteomes" id="UP000663854"/>
    </source>
</evidence>
<dbReference type="Pfam" id="PF00595">
    <property type="entry name" value="PDZ"/>
    <property type="match status" value="1"/>
</dbReference>
<evidence type="ECO:0000256" key="18">
    <source>
        <dbReference type="ARBA" id="ARBA00031097"/>
    </source>
</evidence>
<keyword evidence="6" id="KW-0963">Cytoplasm</keyword>
<evidence type="ECO:0000313" key="27">
    <source>
        <dbReference type="EMBL" id="CAF0934081.1"/>
    </source>
</evidence>
<evidence type="ECO:0000259" key="25">
    <source>
        <dbReference type="PROSITE" id="PS50106"/>
    </source>
</evidence>
<evidence type="ECO:0000256" key="11">
    <source>
        <dbReference type="ARBA" id="ARBA00022837"/>
    </source>
</evidence>
<organism evidence="27 29">
    <name type="scientific">Rotaria sordida</name>
    <dbReference type="NCBI Taxonomy" id="392033"/>
    <lineage>
        <taxon>Eukaryota</taxon>
        <taxon>Metazoa</taxon>
        <taxon>Spiralia</taxon>
        <taxon>Gnathifera</taxon>
        <taxon>Rotifera</taxon>
        <taxon>Eurotatoria</taxon>
        <taxon>Bdelloidea</taxon>
        <taxon>Philodinida</taxon>
        <taxon>Philodinidae</taxon>
        <taxon>Rotaria</taxon>
    </lineage>
</organism>
<evidence type="ECO:0000256" key="14">
    <source>
        <dbReference type="ARBA" id="ARBA00023139"/>
    </source>
</evidence>
<dbReference type="FunFam" id="2.30.42.10:FF:000073">
    <property type="entry name" value="Interacting with PRKCA"/>
    <property type="match status" value="1"/>
</dbReference>
<keyword evidence="7" id="KW-0597">Phosphoprotein</keyword>
<dbReference type="CDD" id="cd06722">
    <property type="entry name" value="PDZ_PICK1-like"/>
    <property type="match status" value="1"/>
</dbReference>
<dbReference type="GO" id="GO:0005886">
    <property type="term" value="C:plasma membrane"/>
    <property type="evidence" value="ECO:0007669"/>
    <property type="project" value="GOC"/>
</dbReference>
<keyword evidence="10" id="KW-0862">Zinc</keyword>
<evidence type="ECO:0000256" key="2">
    <source>
        <dbReference type="ARBA" id="ARBA00004245"/>
    </source>
</evidence>
<feature type="domain" description="AH" evidence="26">
    <location>
        <begin position="142"/>
        <end position="355"/>
    </location>
</feature>
<keyword evidence="11" id="KW-0106">Calcium</keyword>
<evidence type="ECO:0000259" key="26">
    <source>
        <dbReference type="PROSITE" id="PS50870"/>
    </source>
</evidence>
<evidence type="ECO:0000256" key="6">
    <source>
        <dbReference type="ARBA" id="ARBA00022490"/>
    </source>
</evidence>
<evidence type="ECO:0000256" key="1">
    <source>
        <dbReference type="ARBA" id="ARBA00004170"/>
    </source>
</evidence>
<dbReference type="InterPro" id="IPR010504">
    <property type="entry name" value="AH_dom"/>
</dbReference>
<keyword evidence="30" id="KW-1185">Reference proteome</keyword>
<evidence type="ECO:0000256" key="16">
    <source>
        <dbReference type="ARBA" id="ARBA00023212"/>
    </source>
</evidence>
<dbReference type="GO" id="GO:0043113">
    <property type="term" value="P:receptor clustering"/>
    <property type="evidence" value="ECO:0007669"/>
    <property type="project" value="TreeGrafter"/>
</dbReference>
<dbReference type="GO" id="GO:0032588">
    <property type="term" value="C:trans-Golgi network membrane"/>
    <property type="evidence" value="ECO:0007669"/>
    <property type="project" value="TreeGrafter"/>
</dbReference>
<evidence type="ECO:0000256" key="17">
    <source>
        <dbReference type="ARBA" id="ARBA00023288"/>
    </source>
</evidence>
<evidence type="ECO:0000256" key="22">
    <source>
        <dbReference type="ARBA" id="ARBA00034105"/>
    </source>
</evidence>
<keyword evidence="9" id="KW-0479">Metal-binding</keyword>
<evidence type="ECO:0000256" key="21">
    <source>
        <dbReference type="ARBA" id="ARBA00034102"/>
    </source>
</evidence>
<feature type="domain" description="PDZ" evidence="25">
    <location>
        <begin position="20"/>
        <end position="103"/>
    </location>
</feature>
<dbReference type="EMBL" id="CAJNOH010000186">
    <property type="protein sequence ID" value="CAF0934081.1"/>
    <property type="molecule type" value="Genomic_DNA"/>
</dbReference>
<keyword evidence="17" id="KW-0449">Lipoprotein</keyword>
<evidence type="ECO:0000256" key="13">
    <source>
        <dbReference type="ARBA" id="ARBA00023136"/>
    </source>
</evidence>
<dbReference type="GO" id="GO:0014069">
    <property type="term" value="C:postsynaptic density"/>
    <property type="evidence" value="ECO:0007669"/>
    <property type="project" value="UniProtKB-SubCell"/>
</dbReference>
<dbReference type="GO" id="GO:0043005">
    <property type="term" value="C:neuron projection"/>
    <property type="evidence" value="ECO:0007669"/>
    <property type="project" value="UniProtKB-KW"/>
</dbReference>
<dbReference type="CDD" id="cd07659">
    <property type="entry name" value="BAR_PICK1"/>
    <property type="match status" value="1"/>
</dbReference>
<sequence>MIDYGDLEEDTLGMTLTSGTCTLKKDTQNLVGISIGGGSPLCPCLYIVQIFDNTAASKDGSLAAGDEIVSVNGKSVKGRTKVEVAKLIQASKSEVTVHYNKLHAQSKEGKTLDIVLKKMKHRIVETMSSTTADALGLSRAILCNDGLIKKLDELERTSELYRGLIEHTRSVLKAIFELAHTHRNFGDAFANIGAREPQFKASEAFTKFGEAHRQIDRHAITLLRTVKPMIADLNTYLTKAIPDTKLTIEKYADAKFEYLSYCLKVKEMDDEECSYAALQEPLYRVETGNYEYRLILRCRQLARERFAKMRADVLVKLELLDQKHVQDIVFQLHRFITALDKYHKDCNDVMKEADIFPIEVDLTLPTLRGLGSNDADDMDNENDEENGNDLFNDDQQESVSNQQKTVEDVDLLNIGQ</sequence>
<dbReference type="InterPro" id="IPR027267">
    <property type="entry name" value="AH/BAR_dom_sf"/>
</dbReference>
<dbReference type="SUPFAM" id="SSF50156">
    <property type="entry name" value="PDZ domain-like"/>
    <property type="match status" value="1"/>
</dbReference>
<evidence type="ECO:0000256" key="5">
    <source>
        <dbReference type="ARBA" id="ARBA00017975"/>
    </source>
</evidence>
<evidence type="ECO:0000313" key="28">
    <source>
        <dbReference type="EMBL" id="CAF1123468.1"/>
    </source>
</evidence>
<dbReference type="Gene3D" id="2.30.42.10">
    <property type="match status" value="1"/>
</dbReference>
<dbReference type="GO" id="GO:0005543">
    <property type="term" value="F:phospholipid binding"/>
    <property type="evidence" value="ECO:0007669"/>
    <property type="project" value="TreeGrafter"/>
</dbReference>
<keyword evidence="12" id="KW-0770">Synapse</keyword>
<dbReference type="InterPro" id="IPR030798">
    <property type="entry name" value="Arfaptin_fam"/>
</dbReference>
<proteinExistence type="predicted"/>
<dbReference type="Pfam" id="PF06456">
    <property type="entry name" value="Arfaptin"/>
    <property type="match status" value="1"/>
</dbReference>
<protein>
    <recommendedName>
        <fullName evidence="5">PRKCA-binding protein</fullName>
    </recommendedName>
    <alternativeName>
        <fullName evidence="19">Protein interacting with C kinase 1</fullName>
    </alternativeName>
    <alternativeName>
        <fullName evidence="18">Protein kinase C-alpha-binding protein</fullName>
    </alternativeName>
</protein>
<evidence type="ECO:0000256" key="23">
    <source>
        <dbReference type="ARBA" id="ARBA00093501"/>
    </source>
</evidence>
<dbReference type="SMART" id="SM00228">
    <property type="entry name" value="PDZ"/>
    <property type="match status" value="1"/>
</dbReference>
<dbReference type="AlphaFoldDB" id="A0A814BXJ8"/>